<evidence type="ECO:0000256" key="4">
    <source>
        <dbReference type="ARBA" id="ARBA00017004"/>
    </source>
</evidence>
<keyword evidence="6" id="KW-0999">Mitochondrion inner membrane</keyword>
<reference evidence="13 14" key="1">
    <citation type="submission" date="2015-07" db="EMBL/GenBank/DDBJ databases">
        <title>The genome of Dufourea novaeangliae.</title>
        <authorList>
            <person name="Pan H."/>
            <person name="Kapheim K."/>
        </authorList>
    </citation>
    <scope>NUCLEOTIDE SEQUENCE [LARGE SCALE GENOMIC DNA]</scope>
    <source>
        <strain evidence="13">0120121106</strain>
        <tissue evidence="13">Whole body</tissue>
    </source>
</reference>
<keyword evidence="5 12" id="KW-0812">Transmembrane</keyword>
<protein>
    <recommendedName>
        <fullName evidence="4">Cytochrome c oxidase subunit 7C, mitochondrial</fullName>
    </recommendedName>
    <alternativeName>
        <fullName evidence="11">Cytochrome c oxidase polypeptide VIIc</fullName>
    </alternativeName>
</protein>
<evidence type="ECO:0000256" key="9">
    <source>
        <dbReference type="ARBA" id="ARBA00023128"/>
    </source>
</evidence>
<keyword evidence="8 12" id="KW-1133">Transmembrane helix</keyword>
<organism evidence="13 14">
    <name type="scientific">Dufourea novaeangliae</name>
    <name type="common">Sweat bee</name>
    <dbReference type="NCBI Taxonomy" id="178035"/>
    <lineage>
        <taxon>Eukaryota</taxon>
        <taxon>Metazoa</taxon>
        <taxon>Ecdysozoa</taxon>
        <taxon>Arthropoda</taxon>
        <taxon>Hexapoda</taxon>
        <taxon>Insecta</taxon>
        <taxon>Pterygota</taxon>
        <taxon>Neoptera</taxon>
        <taxon>Endopterygota</taxon>
        <taxon>Hymenoptera</taxon>
        <taxon>Apocrita</taxon>
        <taxon>Aculeata</taxon>
        <taxon>Apoidea</taxon>
        <taxon>Anthophila</taxon>
        <taxon>Halictidae</taxon>
        <taxon>Rophitinae</taxon>
        <taxon>Dufourea</taxon>
    </lineage>
</organism>
<dbReference type="Gene3D" id="4.10.49.10">
    <property type="entry name" value="Cytochrome c oxidase subunit VIIc"/>
    <property type="match status" value="1"/>
</dbReference>
<dbReference type="Proteomes" id="UP000076502">
    <property type="component" value="Unassembled WGS sequence"/>
</dbReference>
<name>A0A154NXS9_DUFNO</name>
<keyword evidence="7" id="KW-0809">Transit peptide</keyword>
<dbReference type="PANTHER" id="PTHR13313">
    <property type="entry name" value="CYTOCHROME C OXIDASE SUBUNIT VIIC"/>
    <property type="match status" value="1"/>
</dbReference>
<dbReference type="Pfam" id="PF02935">
    <property type="entry name" value="COX7C"/>
    <property type="match status" value="1"/>
</dbReference>
<dbReference type="EMBL" id="KQ434781">
    <property type="protein sequence ID" value="KZC04485.1"/>
    <property type="molecule type" value="Genomic_DNA"/>
</dbReference>
<evidence type="ECO:0000256" key="6">
    <source>
        <dbReference type="ARBA" id="ARBA00022792"/>
    </source>
</evidence>
<evidence type="ECO:0000256" key="12">
    <source>
        <dbReference type="SAM" id="Phobius"/>
    </source>
</evidence>
<evidence type="ECO:0000256" key="5">
    <source>
        <dbReference type="ARBA" id="ARBA00022692"/>
    </source>
</evidence>
<dbReference type="PANTHER" id="PTHR13313:SF0">
    <property type="entry name" value="CYTOCHROME C OXIDASE SUBUNIT 7C, MITOCHONDRIAL"/>
    <property type="match status" value="1"/>
</dbReference>
<accession>A0A154NXS9</accession>
<comment type="similarity">
    <text evidence="3">Belongs to the cytochrome c oxidase VIIc family.</text>
</comment>
<dbReference type="STRING" id="178035.A0A154NXS9"/>
<evidence type="ECO:0000256" key="11">
    <source>
        <dbReference type="ARBA" id="ARBA00031140"/>
    </source>
</evidence>
<keyword evidence="9" id="KW-0496">Mitochondrion</keyword>
<dbReference type="SUPFAM" id="SSF81427">
    <property type="entry name" value="Mitochondrial cytochrome c oxidase subunit VIIc (aka VIIIa)"/>
    <property type="match status" value="1"/>
</dbReference>
<dbReference type="UniPathway" id="UPA00705"/>
<dbReference type="InterPro" id="IPR036636">
    <property type="entry name" value="COX7C/Cox8_sf"/>
</dbReference>
<proteinExistence type="inferred from homology"/>
<feature type="transmembrane region" description="Helical" evidence="12">
    <location>
        <begin position="41"/>
        <end position="60"/>
    </location>
</feature>
<dbReference type="AlphaFoldDB" id="A0A154NXS9"/>
<dbReference type="FunFam" id="4.10.49.10:FF:000001">
    <property type="entry name" value="Cytochrome c oxidase subunit 7C"/>
    <property type="match status" value="1"/>
</dbReference>
<evidence type="ECO:0000256" key="1">
    <source>
        <dbReference type="ARBA" id="ARBA00004434"/>
    </source>
</evidence>
<gene>
    <name evidence="13" type="ORF">WN55_05298</name>
</gene>
<dbReference type="GO" id="GO:0006123">
    <property type="term" value="P:mitochondrial electron transport, cytochrome c to oxygen"/>
    <property type="evidence" value="ECO:0007669"/>
    <property type="project" value="InterPro"/>
</dbReference>
<comment type="subcellular location">
    <subcellularLocation>
        <location evidence="1">Mitochondrion inner membrane</location>
        <topology evidence="1">Single-pass membrane protein</topology>
    </subcellularLocation>
</comment>
<dbReference type="CDD" id="cd00929">
    <property type="entry name" value="Cyt_c_Oxidase_VIIc"/>
    <property type="match status" value="1"/>
</dbReference>
<dbReference type="GO" id="GO:0005743">
    <property type="term" value="C:mitochondrial inner membrane"/>
    <property type="evidence" value="ECO:0007669"/>
    <property type="project" value="UniProtKB-SubCell"/>
</dbReference>
<feature type="non-terminal residue" evidence="13">
    <location>
        <position position="1"/>
    </location>
</feature>
<evidence type="ECO:0000256" key="2">
    <source>
        <dbReference type="ARBA" id="ARBA00004673"/>
    </source>
</evidence>
<evidence type="ECO:0000256" key="7">
    <source>
        <dbReference type="ARBA" id="ARBA00022946"/>
    </source>
</evidence>
<dbReference type="OrthoDB" id="9974841at2759"/>
<evidence type="ECO:0000256" key="10">
    <source>
        <dbReference type="ARBA" id="ARBA00023136"/>
    </source>
</evidence>
<evidence type="ECO:0000313" key="14">
    <source>
        <dbReference type="Proteomes" id="UP000076502"/>
    </source>
</evidence>
<evidence type="ECO:0000256" key="8">
    <source>
        <dbReference type="ARBA" id="ARBA00022989"/>
    </source>
</evidence>
<keyword evidence="14" id="KW-1185">Reference proteome</keyword>
<evidence type="ECO:0000313" key="13">
    <source>
        <dbReference type="EMBL" id="KZC04485.1"/>
    </source>
</evidence>
<keyword evidence="10 12" id="KW-0472">Membrane</keyword>
<evidence type="ECO:0000256" key="3">
    <source>
        <dbReference type="ARBA" id="ARBA00010514"/>
    </source>
</evidence>
<sequence>LKMFSRQVRRFVTSAVRRSGDQPEGYPGANLPFSIKNRYALTAKFIIFFGSGFAIPYLIVRHQLLK</sequence>
<dbReference type="InterPro" id="IPR004202">
    <property type="entry name" value="COX7C/Cox8"/>
</dbReference>
<dbReference type="GO" id="GO:0045277">
    <property type="term" value="C:respiratory chain complex IV"/>
    <property type="evidence" value="ECO:0007669"/>
    <property type="project" value="InterPro"/>
</dbReference>
<comment type="pathway">
    <text evidence="2">Energy metabolism; oxidative phosphorylation.</text>
</comment>